<reference evidence="2" key="1">
    <citation type="submission" date="2021-02" db="EMBL/GenBank/DDBJ databases">
        <authorList>
            <person name="Nowell W R."/>
        </authorList>
    </citation>
    <scope>NUCLEOTIDE SEQUENCE</scope>
</reference>
<evidence type="ECO:0000313" key="2">
    <source>
        <dbReference type="EMBL" id="CAF4731213.1"/>
    </source>
</evidence>
<dbReference type="AlphaFoldDB" id="A0A8S3AK38"/>
<protein>
    <submittedName>
        <fullName evidence="2">Uncharacterized protein</fullName>
    </submittedName>
</protein>
<dbReference type="Proteomes" id="UP000676336">
    <property type="component" value="Unassembled WGS sequence"/>
</dbReference>
<feature type="non-terminal residue" evidence="2">
    <location>
        <position position="1"/>
    </location>
</feature>
<dbReference type="EMBL" id="CAJOBI010132457">
    <property type="protein sequence ID" value="CAF4731213.1"/>
    <property type="molecule type" value="Genomic_DNA"/>
</dbReference>
<evidence type="ECO:0000256" key="1">
    <source>
        <dbReference type="SAM" id="MobiDB-lite"/>
    </source>
</evidence>
<accession>A0A8S3AK38</accession>
<feature type="region of interest" description="Disordered" evidence="1">
    <location>
        <begin position="1"/>
        <end position="41"/>
    </location>
</feature>
<organism evidence="2 3">
    <name type="scientific">Rotaria magnacalcarata</name>
    <dbReference type="NCBI Taxonomy" id="392030"/>
    <lineage>
        <taxon>Eukaryota</taxon>
        <taxon>Metazoa</taxon>
        <taxon>Spiralia</taxon>
        <taxon>Gnathifera</taxon>
        <taxon>Rotifera</taxon>
        <taxon>Eurotatoria</taxon>
        <taxon>Bdelloidea</taxon>
        <taxon>Philodinida</taxon>
        <taxon>Philodinidae</taxon>
        <taxon>Rotaria</taxon>
    </lineage>
</organism>
<feature type="non-terminal residue" evidence="2">
    <location>
        <position position="80"/>
    </location>
</feature>
<evidence type="ECO:0000313" key="3">
    <source>
        <dbReference type="Proteomes" id="UP000676336"/>
    </source>
</evidence>
<name>A0A8S3AK38_9BILA</name>
<comment type="caution">
    <text evidence="2">The sequence shown here is derived from an EMBL/GenBank/DDBJ whole genome shotgun (WGS) entry which is preliminary data.</text>
</comment>
<gene>
    <name evidence="2" type="ORF">SMN809_LOCUS44276</name>
</gene>
<sequence>EEDDGDGVGIEIPGYHGKRDDHQPTYDGPRFPPTIPHDEGYRNRQYDTLQSGAVDWLEQELIARFMSQLQNQQTTVPMPQ</sequence>
<proteinExistence type="predicted"/>